<accession>A0AAC8TH15</accession>
<protein>
    <recommendedName>
        <fullName evidence="4">Peptidase MA-like domain-containing protein</fullName>
    </recommendedName>
</protein>
<dbReference type="AlphaFoldDB" id="A0AAC8TH15"/>
<dbReference type="Proteomes" id="UP000035579">
    <property type="component" value="Chromosome"/>
</dbReference>
<dbReference type="PROSITE" id="PS51257">
    <property type="entry name" value="PROKAR_LIPOPROTEIN"/>
    <property type="match status" value="1"/>
</dbReference>
<evidence type="ECO:0000256" key="1">
    <source>
        <dbReference type="SAM" id="SignalP"/>
    </source>
</evidence>
<dbReference type="EMBL" id="CP011509">
    <property type="protein sequence ID" value="AKJ05355.1"/>
    <property type="molecule type" value="Genomic_DNA"/>
</dbReference>
<sequence length="289" mass="32766">MRMEMRIMALGRALGVLVLLSGCASTRFSAPGAALEASLPMETPAGQFRIDYDSKDAQDATRVRQAVTEALPRLERWGTLREPVTIKVMPDHASLEAAVRQHGYSWLRAWSRYDEVFVQAPSSWAPAGATQPQINELLLHELTHSVMYQQASDRRGWSRKRIPLWFREGMASFTAEQAYRWVSLEELARHYERSPTSDPVRSPGDLYRDDSNFIYGVAHHTFAFLVKRYGEESVRGLLSEMKGGKEFPQAFESAIGLPPDAFVRDFTRYVRWRGFSGGRVQPRAPTPTN</sequence>
<organism evidence="2 3">
    <name type="scientific">Archangium gephyra</name>
    <dbReference type="NCBI Taxonomy" id="48"/>
    <lineage>
        <taxon>Bacteria</taxon>
        <taxon>Pseudomonadati</taxon>
        <taxon>Myxococcota</taxon>
        <taxon>Myxococcia</taxon>
        <taxon>Myxococcales</taxon>
        <taxon>Cystobacterineae</taxon>
        <taxon>Archangiaceae</taxon>
        <taxon>Archangium</taxon>
    </lineage>
</organism>
<name>A0AAC8TH15_9BACT</name>
<keyword evidence="1" id="KW-0732">Signal</keyword>
<evidence type="ECO:0000313" key="2">
    <source>
        <dbReference type="EMBL" id="AKJ05355.1"/>
    </source>
</evidence>
<feature type="signal peptide" evidence="1">
    <location>
        <begin position="1"/>
        <end position="29"/>
    </location>
</feature>
<proteinExistence type="predicted"/>
<dbReference type="KEGG" id="age:AA314_06981"/>
<gene>
    <name evidence="2" type="ORF">AA314_06981</name>
</gene>
<feature type="chain" id="PRO_5042249649" description="Peptidase MA-like domain-containing protein" evidence="1">
    <location>
        <begin position="30"/>
        <end position="289"/>
    </location>
</feature>
<reference evidence="2 3" key="1">
    <citation type="submission" date="2015-05" db="EMBL/GenBank/DDBJ databases">
        <title>Genome assembly of Archangium gephyra DSM 2261.</title>
        <authorList>
            <person name="Sharma G."/>
            <person name="Subramanian S."/>
        </authorList>
    </citation>
    <scope>NUCLEOTIDE SEQUENCE [LARGE SCALE GENOMIC DNA]</scope>
    <source>
        <strain evidence="2 3">DSM 2261</strain>
    </source>
</reference>
<evidence type="ECO:0000313" key="3">
    <source>
        <dbReference type="Proteomes" id="UP000035579"/>
    </source>
</evidence>
<evidence type="ECO:0008006" key="4">
    <source>
        <dbReference type="Google" id="ProtNLM"/>
    </source>
</evidence>